<gene>
    <name evidence="1" type="ORF">A361_01680</name>
</gene>
<sequence>MDAGRIKQCPINLLLTRLKRADQRIQKTADPAADRGLCKGTSVHTSISSIYGLHYFYMRENGFGLGKFITYGGGMFGTY</sequence>
<dbReference type="Proteomes" id="UP000077856">
    <property type="component" value="Chromosome"/>
</dbReference>
<proteinExistence type="predicted"/>
<evidence type="ECO:0000313" key="2">
    <source>
        <dbReference type="Proteomes" id="UP000077856"/>
    </source>
</evidence>
<evidence type="ECO:0000313" key="1">
    <source>
        <dbReference type="EMBL" id="AND37911.1"/>
    </source>
</evidence>
<name>A0A169FD85_9BACI</name>
<organism evidence="1 2">
    <name type="scientific">Cytobacillus oceanisediminis 2691</name>
    <dbReference type="NCBI Taxonomy" id="1196031"/>
    <lineage>
        <taxon>Bacteria</taxon>
        <taxon>Bacillati</taxon>
        <taxon>Bacillota</taxon>
        <taxon>Bacilli</taxon>
        <taxon>Bacillales</taxon>
        <taxon>Bacillaceae</taxon>
        <taxon>Cytobacillus</taxon>
    </lineage>
</organism>
<dbReference type="KEGG" id="bon:A361_01680"/>
<accession>A0A169FD85</accession>
<dbReference type="AlphaFoldDB" id="A0A169FD85"/>
<protein>
    <submittedName>
        <fullName evidence="1">Uncharacterized protein</fullName>
    </submittedName>
</protein>
<reference evidence="1 2" key="1">
    <citation type="submission" date="2016-04" db="EMBL/GenBank/DDBJ databases">
        <title>Complete genome sequence of Bacillus oceanisediminis strain 2691.</title>
        <authorList>
            <person name="Jeong H."/>
            <person name="Kim H.J."/>
            <person name="Lee D.-W."/>
        </authorList>
    </citation>
    <scope>NUCLEOTIDE SEQUENCE [LARGE SCALE GENOMIC DNA]</scope>
    <source>
        <strain evidence="1 2">2691</strain>
    </source>
</reference>
<dbReference type="EMBL" id="CP015506">
    <property type="protein sequence ID" value="AND37911.1"/>
    <property type="molecule type" value="Genomic_DNA"/>
</dbReference>